<feature type="region of interest" description="Disordered" evidence="7">
    <location>
        <begin position="138"/>
        <end position="157"/>
    </location>
</feature>
<keyword evidence="5 6" id="KW-0472">Membrane</keyword>
<evidence type="ECO:0000313" key="9">
    <source>
        <dbReference type="Proteomes" id="UP001055439"/>
    </source>
</evidence>
<dbReference type="AlphaFoldDB" id="A0A9E7JRW3"/>
<evidence type="ECO:0000313" key="8">
    <source>
        <dbReference type="EMBL" id="URD91260.1"/>
    </source>
</evidence>
<feature type="transmembrane region" description="Helical" evidence="6">
    <location>
        <begin position="590"/>
        <end position="616"/>
    </location>
</feature>
<comment type="similarity">
    <text evidence="2 6">Belongs to the multi antimicrobial extrusion (MATE) (TC 2.A.66.1) family.</text>
</comment>
<dbReference type="CDD" id="cd13132">
    <property type="entry name" value="MATE_eukaryotic"/>
    <property type="match status" value="1"/>
</dbReference>
<feature type="compositionally biased region" description="Low complexity" evidence="7">
    <location>
        <begin position="138"/>
        <end position="152"/>
    </location>
</feature>
<evidence type="ECO:0000256" key="5">
    <source>
        <dbReference type="ARBA" id="ARBA00023136"/>
    </source>
</evidence>
<organism evidence="8 9">
    <name type="scientific">Musa troglodytarum</name>
    <name type="common">fe'i banana</name>
    <dbReference type="NCBI Taxonomy" id="320322"/>
    <lineage>
        <taxon>Eukaryota</taxon>
        <taxon>Viridiplantae</taxon>
        <taxon>Streptophyta</taxon>
        <taxon>Embryophyta</taxon>
        <taxon>Tracheophyta</taxon>
        <taxon>Spermatophyta</taxon>
        <taxon>Magnoliopsida</taxon>
        <taxon>Liliopsida</taxon>
        <taxon>Zingiberales</taxon>
        <taxon>Musaceae</taxon>
        <taxon>Musa</taxon>
    </lineage>
</organism>
<dbReference type="NCBIfam" id="TIGR00797">
    <property type="entry name" value="matE"/>
    <property type="match status" value="1"/>
</dbReference>
<dbReference type="GO" id="GO:1990961">
    <property type="term" value="P:xenobiotic detoxification by transmembrane export across the plasma membrane"/>
    <property type="evidence" value="ECO:0007669"/>
    <property type="project" value="InterPro"/>
</dbReference>
<keyword evidence="3 6" id="KW-0812">Transmembrane</keyword>
<feature type="transmembrane region" description="Helical" evidence="6">
    <location>
        <begin position="751"/>
        <end position="770"/>
    </location>
</feature>
<evidence type="ECO:0000256" key="6">
    <source>
        <dbReference type="RuleBase" id="RU004914"/>
    </source>
</evidence>
<accession>A0A9E7JRW3</accession>
<evidence type="ECO:0000256" key="1">
    <source>
        <dbReference type="ARBA" id="ARBA00004141"/>
    </source>
</evidence>
<evidence type="ECO:0000256" key="3">
    <source>
        <dbReference type="ARBA" id="ARBA00022692"/>
    </source>
</evidence>
<evidence type="ECO:0000256" key="7">
    <source>
        <dbReference type="SAM" id="MobiDB-lite"/>
    </source>
</evidence>
<protein>
    <recommendedName>
        <fullName evidence="6">Protein DETOXIFICATION</fullName>
    </recommendedName>
    <alternativeName>
        <fullName evidence="6">Multidrug and toxic compound extrusion protein</fullName>
    </alternativeName>
</protein>
<name>A0A9E7JRW3_9LILI</name>
<dbReference type="InterPro" id="IPR045069">
    <property type="entry name" value="MATE_euk"/>
</dbReference>
<dbReference type="GO" id="GO:0016020">
    <property type="term" value="C:membrane"/>
    <property type="evidence" value="ECO:0007669"/>
    <property type="project" value="UniProtKB-SubCell"/>
</dbReference>
<dbReference type="GO" id="GO:0042910">
    <property type="term" value="F:xenobiotic transmembrane transporter activity"/>
    <property type="evidence" value="ECO:0007669"/>
    <property type="project" value="InterPro"/>
</dbReference>
<keyword evidence="4 6" id="KW-1133">Transmembrane helix</keyword>
<feature type="transmembrane region" description="Helical" evidence="6">
    <location>
        <begin position="677"/>
        <end position="696"/>
    </location>
</feature>
<dbReference type="GO" id="GO:0015297">
    <property type="term" value="F:antiporter activity"/>
    <property type="evidence" value="ECO:0007669"/>
    <property type="project" value="InterPro"/>
</dbReference>
<gene>
    <name evidence="8" type="ORF">MUK42_08898</name>
</gene>
<dbReference type="InterPro" id="IPR002528">
    <property type="entry name" value="MATE_fam"/>
</dbReference>
<dbReference type="Pfam" id="PF01554">
    <property type="entry name" value="MatE"/>
    <property type="match status" value="2"/>
</dbReference>
<comment type="subcellular location">
    <subcellularLocation>
        <location evidence="1">Membrane</location>
        <topology evidence="1">Multi-pass membrane protein</topology>
    </subcellularLocation>
</comment>
<keyword evidence="9" id="KW-1185">Reference proteome</keyword>
<feature type="transmembrane region" description="Helical" evidence="6">
    <location>
        <begin position="562"/>
        <end position="584"/>
    </location>
</feature>
<feature type="transmembrane region" description="Helical" evidence="6">
    <location>
        <begin position="494"/>
        <end position="516"/>
    </location>
</feature>
<feature type="transmembrane region" description="Helical" evidence="6">
    <location>
        <begin position="717"/>
        <end position="739"/>
    </location>
</feature>
<feature type="transmembrane region" description="Helical" evidence="6">
    <location>
        <begin position="819"/>
        <end position="839"/>
    </location>
</feature>
<dbReference type="OrthoDB" id="2126698at2759"/>
<evidence type="ECO:0000256" key="2">
    <source>
        <dbReference type="ARBA" id="ARBA00010199"/>
    </source>
</evidence>
<feature type="transmembrane region" description="Helical" evidence="6">
    <location>
        <begin position="448"/>
        <end position="473"/>
    </location>
</feature>
<feature type="transmembrane region" description="Helical" evidence="6">
    <location>
        <begin position="791"/>
        <end position="813"/>
    </location>
</feature>
<feature type="region of interest" description="Disordered" evidence="7">
    <location>
        <begin position="859"/>
        <end position="879"/>
    </location>
</feature>
<reference evidence="8" key="1">
    <citation type="submission" date="2022-05" db="EMBL/GenBank/DDBJ databases">
        <title>The Musa troglodytarum L. genome provides insights into the mechanism of non-climacteric behaviour and enrichment of carotenoids.</title>
        <authorList>
            <person name="Wang J."/>
        </authorList>
    </citation>
    <scope>NUCLEOTIDE SEQUENCE</scope>
    <source>
        <tissue evidence="8">Leaf</tissue>
    </source>
</reference>
<dbReference type="EMBL" id="CP097504">
    <property type="protein sequence ID" value="URD91260.1"/>
    <property type="molecule type" value="Genomic_DNA"/>
</dbReference>
<evidence type="ECO:0000256" key="4">
    <source>
        <dbReference type="ARBA" id="ARBA00022989"/>
    </source>
</evidence>
<proteinExistence type="inferred from homology"/>
<sequence length="894" mass="97657">MDSGRQRLARASGDSFAEKYQTYIAIMVQNVPAPYGVEENFGGYFHDHDDPALAEDLQNQESIYLSFQGNVHGGSSRLNNGHDRNMVEGYSSRMARVEQQLALDEALARELQESENQLADTSFGEVTRIEANITPAQSFTASAERSSASTSSQELQQWGETIGTESRGLPDELISLLQSSIYKTGLFSKKGKHKGHAQYAMSRFLALEWMHMRAAGEQQTKTSRALHQPSSRMEWDYRREYHRAKTATAKDVYLWQQHADKQLIVCSSSNKRRFMAATLRDDSKTRSHPYPSRRQAPSNHRFALLVSRLQQAVTISHHTMSSKVWPATFHGVEARDNPLRGPSIGKRYCIFNEPTMFVPDNPSSASPYRCDHHHNPHGFLTVPFVVDVQKPLTTVPPVLQPKPPNSVTLALIEAKSILSLALPMVLTGLLLYSRSMISMLFLGRLGDLPLAGGALAIGFANITGYSVLSGLAMGMEPICGQAFGAQRHRLLGLALHRTVLLLLFASLPIALLWFYIRPILLLLGQDPALAAAASAYLHASLPDLLLQSFLHPLRIYLRTQSITLPLTACAAISVTLHLPISYLLVSVLRLGIGGVALASVWTNVNLVLFLVAYIYLSDLHRSTGGLSFSTECFGEWRPLLNLAVPSCVSVCLEWWWYEIMIILCGLLLNPQATVASMGILIQTTSLIYIFPSSLSFGVSTRVGNELGANRPDRARRAATVGLSCSFVLGLLAFCFSVSVRHAWATMFTADSAILGLTSSVLPILGLCEFGNCPQTTGCGVLRGSARPRVGANVNLGSFYAVGMPVAVGLAFFTGLDFKGLWLGLLAAQTTCVLLMLLVIKSTDWSTQAERAQQLTGAASGVVDDALPSPPQKGMPVDHVDETGSLTIKIEQPSS</sequence>
<dbReference type="Proteomes" id="UP001055439">
    <property type="component" value="Chromosome 2"/>
</dbReference>
<comment type="caution">
    <text evidence="6">Lacks conserved residue(s) required for the propagation of feature annotation.</text>
</comment>
<dbReference type="PANTHER" id="PTHR11206">
    <property type="entry name" value="MULTIDRUG RESISTANCE PROTEIN"/>
    <property type="match status" value="1"/>
</dbReference>